<evidence type="ECO:0000256" key="2">
    <source>
        <dbReference type="ARBA" id="ARBA00008814"/>
    </source>
</evidence>
<dbReference type="PANTHER" id="PTHR30532">
    <property type="entry name" value="IRON III DICITRATE-BINDING PERIPLASMIC PROTEIN"/>
    <property type="match status" value="1"/>
</dbReference>
<evidence type="ECO:0000256" key="3">
    <source>
        <dbReference type="ARBA" id="ARBA00022448"/>
    </source>
</evidence>
<keyword evidence="9" id="KW-1185">Reference proteome</keyword>
<comment type="subcellular location">
    <subcellularLocation>
        <location evidence="1">Cell envelope</location>
    </subcellularLocation>
</comment>
<evidence type="ECO:0000256" key="6">
    <source>
        <dbReference type="SAM" id="MobiDB-lite"/>
    </source>
</evidence>
<dbReference type="PROSITE" id="PS50983">
    <property type="entry name" value="FE_B12_PBP"/>
    <property type="match status" value="1"/>
</dbReference>
<dbReference type="Proteomes" id="UP001199916">
    <property type="component" value="Unassembled WGS sequence"/>
</dbReference>
<evidence type="ECO:0000256" key="1">
    <source>
        <dbReference type="ARBA" id="ARBA00004196"/>
    </source>
</evidence>
<evidence type="ECO:0000313" key="9">
    <source>
        <dbReference type="Proteomes" id="UP001199916"/>
    </source>
</evidence>
<dbReference type="EMBL" id="JAJNBZ010000040">
    <property type="protein sequence ID" value="MCE5173062.1"/>
    <property type="molecule type" value="Genomic_DNA"/>
</dbReference>
<gene>
    <name evidence="8" type="ORF">LQV63_27745</name>
</gene>
<dbReference type="PANTHER" id="PTHR30532:SF1">
    <property type="entry name" value="IRON(3+)-HYDROXAMATE-BINDING PROTEIN FHUD"/>
    <property type="match status" value="1"/>
</dbReference>
<evidence type="ECO:0000259" key="7">
    <source>
        <dbReference type="PROSITE" id="PS50983"/>
    </source>
</evidence>
<protein>
    <submittedName>
        <fullName evidence="8">ABC transporter substrate-binding protein</fullName>
    </submittedName>
</protein>
<dbReference type="InterPro" id="IPR002491">
    <property type="entry name" value="ABC_transptr_periplasmic_BD"/>
</dbReference>
<reference evidence="8 9" key="1">
    <citation type="submission" date="2021-11" db="EMBL/GenBank/DDBJ databases">
        <title>Draft genome sequence of Paenibacillus profundus YoMME, a new Gram-positive bacteria with exoelectrogenic properties.</title>
        <authorList>
            <person name="Hubenova Y."/>
            <person name="Hubenova E."/>
            <person name="Manasiev Y."/>
            <person name="Peykov S."/>
            <person name="Mitov M."/>
        </authorList>
    </citation>
    <scope>NUCLEOTIDE SEQUENCE [LARGE SCALE GENOMIC DNA]</scope>
    <source>
        <strain evidence="8 9">YoMME</strain>
    </source>
</reference>
<evidence type="ECO:0000313" key="8">
    <source>
        <dbReference type="EMBL" id="MCE5173062.1"/>
    </source>
</evidence>
<feature type="coiled-coil region" evidence="5">
    <location>
        <begin position="186"/>
        <end position="213"/>
    </location>
</feature>
<feature type="compositionally biased region" description="Polar residues" evidence="6">
    <location>
        <begin position="28"/>
        <end position="37"/>
    </location>
</feature>
<dbReference type="PROSITE" id="PS51257">
    <property type="entry name" value="PROKAR_LIPOPROTEIN"/>
    <property type="match status" value="1"/>
</dbReference>
<feature type="region of interest" description="Disordered" evidence="6">
    <location>
        <begin position="28"/>
        <end position="69"/>
    </location>
</feature>
<keyword evidence="4" id="KW-0732">Signal</keyword>
<dbReference type="InterPro" id="IPR051313">
    <property type="entry name" value="Bact_iron-sidero_bind"/>
</dbReference>
<comment type="similarity">
    <text evidence="2">Belongs to the bacterial solute-binding protein 8 family.</text>
</comment>
<accession>A0ABS8YRY2</accession>
<keyword evidence="3" id="KW-0813">Transport</keyword>
<evidence type="ECO:0000256" key="5">
    <source>
        <dbReference type="SAM" id="Coils"/>
    </source>
</evidence>
<evidence type="ECO:0000256" key="4">
    <source>
        <dbReference type="ARBA" id="ARBA00022729"/>
    </source>
</evidence>
<proteinExistence type="inferred from homology"/>
<dbReference type="SUPFAM" id="SSF53807">
    <property type="entry name" value="Helical backbone' metal receptor"/>
    <property type="match status" value="1"/>
</dbReference>
<dbReference type="Pfam" id="PF01497">
    <property type="entry name" value="Peripla_BP_2"/>
    <property type="match status" value="1"/>
</dbReference>
<keyword evidence="5" id="KW-0175">Coiled coil</keyword>
<feature type="domain" description="Fe/B12 periplasmic-binding" evidence="7">
    <location>
        <begin position="68"/>
        <end position="344"/>
    </location>
</feature>
<sequence>MVSSRRIMDIWMAVLLVVIMSLTGCGAQGQSAGQTEQQENKENAEPNTDKSSTEQKQKESEQQTGSTRVVTDAFGEVEIPVNPQRVAALYLEDYIVALGQQPVVQWYTHTWGTQEYLNLDVPLFDMDGSIEALLDVNPDLIIIPGDPDAAKYEQYSKIAPTYWLPADVNQNMPKTLETMGDLLGATDKAKDVLAQYEQKAAEAKGKLEKAIGKETVAVIRQSGKDKSLALFSAHKGFIGPTMYTDLGLTPHKLVTDIKDYHAQLSLEKIPELDADHIFIFPSNGDWNTDYNKEAIAELESAALWKNLPAVKNGHVYKVERSHWQTTAVTAKMMQIDDVVKMLVK</sequence>
<dbReference type="RefSeq" id="WP_233699080.1">
    <property type="nucleotide sequence ID" value="NZ_JAJNBZ010000040.1"/>
</dbReference>
<feature type="compositionally biased region" description="Basic and acidic residues" evidence="6">
    <location>
        <begin position="38"/>
        <end position="61"/>
    </location>
</feature>
<dbReference type="Gene3D" id="3.40.50.1980">
    <property type="entry name" value="Nitrogenase molybdenum iron protein domain"/>
    <property type="match status" value="2"/>
</dbReference>
<comment type="caution">
    <text evidence="8">The sequence shown here is derived from an EMBL/GenBank/DDBJ whole genome shotgun (WGS) entry which is preliminary data.</text>
</comment>
<organism evidence="8 9">
    <name type="scientific">Paenibacillus profundus</name>
    <dbReference type="NCBI Taxonomy" id="1173085"/>
    <lineage>
        <taxon>Bacteria</taxon>
        <taxon>Bacillati</taxon>
        <taxon>Bacillota</taxon>
        <taxon>Bacilli</taxon>
        <taxon>Bacillales</taxon>
        <taxon>Paenibacillaceae</taxon>
        <taxon>Paenibacillus</taxon>
    </lineage>
</organism>
<name>A0ABS8YRY2_9BACL</name>